<evidence type="ECO:0000256" key="1">
    <source>
        <dbReference type="SAM" id="MobiDB-lite"/>
    </source>
</evidence>
<dbReference type="PANTHER" id="PTHR47215">
    <property type="match status" value="1"/>
</dbReference>
<dbReference type="PANTHER" id="PTHR47215:SF1">
    <property type="entry name" value="F9L1.8 PROTEIN"/>
    <property type="match status" value="1"/>
</dbReference>
<name>A0A453ANG6_AEGTS</name>
<evidence type="ECO:0000313" key="4">
    <source>
        <dbReference type="Proteomes" id="UP000015105"/>
    </source>
</evidence>
<dbReference type="GO" id="GO:0016491">
    <property type="term" value="F:oxidoreductase activity"/>
    <property type="evidence" value="ECO:0007669"/>
    <property type="project" value="InterPro"/>
</dbReference>
<keyword evidence="4" id="KW-1185">Reference proteome</keyword>
<evidence type="ECO:0000313" key="3">
    <source>
        <dbReference type="EnsemblPlants" id="AET2Gv20206800.3"/>
    </source>
</evidence>
<proteinExistence type="predicted"/>
<dbReference type="EnsemblPlants" id="AET2Gv20206800.3">
    <property type="protein sequence ID" value="AET2Gv20206800.3"/>
    <property type="gene ID" value="AET2Gv20206800"/>
</dbReference>
<reference evidence="4" key="2">
    <citation type="journal article" date="2017" name="Nat. Plants">
        <title>The Aegilops tauschii genome reveals multiple impacts of transposons.</title>
        <authorList>
            <person name="Zhao G."/>
            <person name="Zou C."/>
            <person name="Li K."/>
            <person name="Wang K."/>
            <person name="Li T."/>
            <person name="Gao L."/>
            <person name="Zhang X."/>
            <person name="Wang H."/>
            <person name="Yang Z."/>
            <person name="Liu X."/>
            <person name="Jiang W."/>
            <person name="Mao L."/>
            <person name="Kong X."/>
            <person name="Jiao Y."/>
            <person name="Jia J."/>
        </authorList>
    </citation>
    <scope>NUCLEOTIDE SEQUENCE [LARGE SCALE GENOMIC DNA]</scope>
    <source>
        <strain evidence="4">cv. AL8/78</strain>
    </source>
</reference>
<dbReference type="PRINTS" id="PR00410">
    <property type="entry name" value="PHEHYDRXLASE"/>
</dbReference>
<sequence length="324" mass="33996">TLIPRATGSSPLLIATRSPRSPAFSAPSEPRPSAMATAATISATPLAPLPSSRHAFASPKMLRSLPFLRRRLPSLAAAAVKQDAAVWNAAPVASIGAASADGSLFHLRVDLSDAADLASSFTAPGQYLLVRVPGEDGLKPAFMAIASPPGGGAFEFLVKAVPGATAEKLCGLRDGDVVELGAVMGKGFPIERVTPADAAETLLLFATGTGISPIRSLIEFGFAAKQRADVRLYYGARNLETMAYQERFAEWESSGLKIVPVLSRPDDGWKGERGYVQRAFLEAKNIANPTSTGAVLCGQSQMIEEVTSALTADGVSQDKILKNF</sequence>
<feature type="compositionally biased region" description="Low complexity" evidence="1">
    <location>
        <begin position="17"/>
        <end position="36"/>
    </location>
</feature>
<dbReference type="Pfam" id="PF00175">
    <property type="entry name" value="NAD_binding_1"/>
    <property type="match status" value="1"/>
</dbReference>
<dbReference type="Gramene" id="AET2Gv20206800.3">
    <property type="protein sequence ID" value="AET2Gv20206800.3"/>
    <property type="gene ID" value="AET2Gv20206800"/>
</dbReference>
<dbReference type="Gene3D" id="3.40.50.80">
    <property type="entry name" value="Nucleotide-binding domain of ferredoxin-NADP reductase (FNR) module"/>
    <property type="match status" value="1"/>
</dbReference>
<reference evidence="3" key="5">
    <citation type="journal article" date="2021" name="G3 (Bethesda)">
        <title>Aegilops tauschii genome assembly Aet v5.0 features greater sequence contiguity and improved annotation.</title>
        <authorList>
            <person name="Wang L."/>
            <person name="Zhu T."/>
            <person name="Rodriguez J.C."/>
            <person name="Deal K.R."/>
            <person name="Dubcovsky J."/>
            <person name="McGuire P.E."/>
            <person name="Lux T."/>
            <person name="Spannagl M."/>
            <person name="Mayer K.F.X."/>
            <person name="Baldrich P."/>
            <person name="Meyers B.C."/>
            <person name="Huo N."/>
            <person name="Gu Y.Q."/>
            <person name="Zhou H."/>
            <person name="Devos K.M."/>
            <person name="Bennetzen J.L."/>
            <person name="Unver T."/>
            <person name="Budak H."/>
            <person name="Gulick P.J."/>
            <person name="Galiba G."/>
            <person name="Kalapos B."/>
            <person name="Nelson D.R."/>
            <person name="Li P."/>
            <person name="You F.M."/>
            <person name="Luo M.C."/>
            <person name="Dvorak J."/>
        </authorList>
    </citation>
    <scope>NUCLEOTIDE SEQUENCE [LARGE SCALE GENOMIC DNA]</scope>
    <source>
        <strain evidence="3">cv. AL8/78</strain>
    </source>
</reference>
<evidence type="ECO:0000259" key="2">
    <source>
        <dbReference type="PROSITE" id="PS51384"/>
    </source>
</evidence>
<dbReference type="SUPFAM" id="SSF63380">
    <property type="entry name" value="Riboflavin synthase domain-like"/>
    <property type="match status" value="1"/>
</dbReference>
<feature type="region of interest" description="Disordered" evidence="1">
    <location>
        <begin position="1"/>
        <end position="36"/>
    </location>
</feature>
<dbReference type="InterPro" id="IPR017938">
    <property type="entry name" value="Riboflavin_synthase-like_b-brl"/>
</dbReference>
<dbReference type="SUPFAM" id="SSF52343">
    <property type="entry name" value="Ferredoxin reductase-like, C-terminal NADP-linked domain"/>
    <property type="match status" value="1"/>
</dbReference>
<dbReference type="PROSITE" id="PS51384">
    <property type="entry name" value="FAD_FR"/>
    <property type="match status" value="1"/>
</dbReference>
<dbReference type="InterPro" id="IPR001433">
    <property type="entry name" value="OxRdtase_FAD/NAD-bd"/>
</dbReference>
<reference evidence="3" key="4">
    <citation type="submission" date="2019-03" db="UniProtKB">
        <authorList>
            <consortium name="EnsemblPlants"/>
        </authorList>
    </citation>
    <scope>IDENTIFICATION</scope>
</reference>
<dbReference type="InterPro" id="IPR039261">
    <property type="entry name" value="FNR_nucleotide-bd"/>
</dbReference>
<organism evidence="3 4">
    <name type="scientific">Aegilops tauschii subsp. strangulata</name>
    <name type="common">Goatgrass</name>
    <dbReference type="NCBI Taxonomy" id="200361"/>
    <lineage>
        <taxon>Eukaryota</taxon>
        <taxon>Viridiplantae</taxon>
        <taxon>Streptophyta</taxon>
        <taxon>Embryophyta</taxon>
        <taxon>Tracheophyta</taxon>
        <taxon>Spermatophyta</taxon>
        <taxon>Magnoliopsida</taxon>
        <taxon>Liliopsida</taxon>
        <taxon>Poales</taxon>
        <taxon>Poaceae</taxon>
        <taxon>BOP clade</taxon>
        <taxon>Pooideae</taxon>
        <taxon>Triticodae</taxon>
        <taxon>Triticeae</taxon>
        <taxon>Triticinae</taxon>
        <taxon>Aegilops</taxon>
    </lineage>
</organism>
<dbReference type="AlphaFoldDB" id="A0A453ANG6"/>
<dbReference type="CDD" id="cd00322">
    <property type="entry name" value="FNR_like"/>
    <property type="match status" value="1"/>
</dbReference>
<dbReference type="InterPro" id="IPR017927">
    <property type="entry name" value="FAD-bd_FR_type"/>
</dbReference>
<reference evidence="4" key="1">
    <citation type="journal article" date="2014" name="Science">
        <title>Ancient hybridizations among the ancestral genomes of bread wheat.</title>
        <authorList>
            <consortium name="International Wheat Genome Sequencing Consortium,"/>
            <person name="Marcussen T."/>
            <person name="Sandve S.R."/>
            <person name="Heier L."/>
            <person name="Spannagl M."/>
            <person name="Pfeifer M."/>
            <person name="Jakobsen K.S."/>
            <person name="Wulff B.B."/>
            <person name="Steuernagel B."/>
            <person name="Mayer K.F."/>
            <person name="Olsen O.A."/>
        </authorList>
    </citation>
    <scope>NUCLEOTIDE SEQUENCE [LARGE SCALE GENOMIC DNA]</scope>
    <source>
        <strain evidence="4">cv. AL8/78</strain>
    </source>
</reference>
<reference evidence="3" key="3">
    <citation type="journal article" date="2017" name="Nature">
        <title>Genome sequence of the progenitor of the wheat D genome Aegilops tauschii.</title>
        <authorList>
            <person name="Luo M.C."/>
            <person name="Gu Y.Q."/>
            <person name="Puiu D."/>
            <person name="Wang H."/>
            <person name="Twardziok S.O."/>
            <person name="Deal K.R."/>
            <person name="Huo N."/>
            <person name="Zhu T."/>
            <person name="Wang L."/>
            <person name="Wang Y."/>
            <person name="McGuire P.E."/>
            <person name="Liu S."/>
            <person name="Long H."/>
            <person name="Ramasamy R.K."/>
            <person name="Rodriguez J.C."/>
            <person name="Van S.L."/>
            <person name="Yuan L."/>
            <person name="Wang Z."/>
            <person name="Xia Z."/>
            <person name="Xiao L."/>
            <person name="Anderson O.D."/>
            <person name="Ouyang S."/>
            <person name="Liang Y."/>
            <person name="Zimin A.V."/>
            <person name="Pertea G."/>
            <person name="Qi P."/>
            <person name="Bennetzen J.L."/>
            <person name="Dai X."/>
            <person name="Dawson M.W."/>
            <person name="Muller H.G."/>
            <person name="Kugler K."/>
            <person name="Rivarola-Duarte L."/>
            <person name="Spannagl M."/>
            <person name="Mayer K.F.X."/>
            <person name="Lu F.H."/>
            <person name="Bevan M.W."/>
            <person name="Leroy P."/>
            <person name="Li P."/>
            <person name="You F.M."/>
            <person name="Sun Q."/>
            <person name="Liu Z."/>
            <person name="Lyons E."/>
            <person name="Wicker T."/>
            <person name="Salzberg S.L."/>
            <person name="Devos K.M."/>
            <person name="Dvorak J."/>
        </authorList>
    </citation>
    <scope>NUCLEOTIDE SEQUENCE [LARGE SCALE GENOMIC DNA]</scope>
    <source>
        <strain evidence="3">cv. AL8/78</strain>
    </source>
</reference>
<feature type="domain" description="FAD-binding FR-type" evidence="2">
    <location>
        <begin position="85"/>
        <end position="190"/>
    </location>
</feature>
<protein>
    <recommendedName>
        <fullName evidence="2">FAD-binding FR-type domain-containing protein</fullName>
    </recommendedName>
</protein>
<dbReference type="Proteomes" id="UP000015105">
    <property type="component" value="Chromosome 2D"/>
</dbReference>
<dbReference type="Gene3D" id="2.40.30.10">
    <property type="entry name" value="Translation factors"/>
    <property type="match status" value="1"/>
</dbReference>
<accession>A0A453ANG6</accession>